<dbReference type="PANTHER" id="PTHR30466">
    <property type="entry name" value="FLAVIN REDUCTASE"/>
    <property type="match status" value="1"/>
</dbReference>
<dbReference type="Pfam" id="PF01613">
    <property type="entry name" value="Flavin_Reduct"/>
    <property type="match status" value="1"/>
</dbReference>
<proteinExistence type="inferred from homology"/>
<feature type="domain" description="Flavin reductase like" evidence="3">
    <location>
        <begin position="10"/>
        <end position="154"/>
    </location>
</feature>
<name>A0AAP5QHE0_9BURK</name>
<dbReference type="Proteomes" id="UP001246473">
    <property type="component" value="Unassembled WGS sequence"/>
</dbReference>
<dbReference type="AlphaFoldDB" id="A0AAP5QHE0"/>
<sequence length="177" mass="19004">MEIKKFRNALGCFVTGVTIVTTRDLYGKPVGVTANSFSSVSLDPPLVLWNLAKASYSFPAFSSCDAFCVHVLAEGQEAIATQFAKGSNDKFANVNIKDGFGSVPVIDDYMVRFDCSIYNRYDGGDHIIIVGEVVDFFVDNNKNPLAFYKGSFKNPAYNCAGAILPASDGGVTGNNAV</sequence>
<evidence type="ECO:0000256" key="2">
    <source>
        <dbReference type="ARBA" id="ARBA00023002"/>
    </source>
</evidence>
<dbReference type="EMBL" id="JANSLM010000028">
    <property type="protein sequence ID" value="MDT8843730.1"/>
    <property type="molecule type" value="Genomic_DNA"/>
</dbReference>
<evidence type="ECO:0000256" key="1">
    <source>
        <dbReference type="ARBA" id="ARBA00008898"/>
    </source>
</evidence>
<dbReference type="PANTHER" id="PTHR30466:SF11">
    <property type="entry name" value="FLAVIN-DEPENDENT MONOOXYGENASE, REDUCTASE SUBUNIT HSAB"/>
    <property type="match status" value="1"/>
</dbReference>
<dbReference type="InterPro" id="IPR012349">
    <property type="entry name" value="Split_barrel_FMN-bd"/>
</dbReference>
<organism evidence="4 5">
    <name type="scientific">Paraburkholderia fungorum</name>
    <dbReference type="NCBI Taxonomy" id="134537"/>
    <lineage>
        <taxon>Bacteria</taxon>
        <taxon>Pseudomonadati</taxon>
        <taxon>Pseudomonadota</taxon>
        <taxon>Betaproteobacteria</taxon>
        <taxon>Burkholderiales</taxon>
        <taxon>Burkholderiaceae</taxon>
        <taxon>Paraburkholderia</taxon>
    </lineage>
</organism>
<gene>
    <name evidence="4" type="ORF">ParKJ_40750</name>
</gene>
<reference evidence="4" key="1">
    <citation type="submission" date="2022-08" db="EMBL/GenBank/DDBJ databases">
        <authorList>
            <person name="Kim S.-J."/>
        </authorList>
    </citation>
    <scope>NUCLEOTIDE SEQUENCE</scope>
    <source>
        <strain evidence="4">KJ</strain>
    </source>
</reference>
<dbReference type="InterPro" id="IPR050268">
    <property type="entry name" value="NADH-dep_flavin_reductase"/>
</dbReference>
<dbReference type="RefSeq" id="WP_278498000.1">
    <property type="nucleotide sequence ID" value="NZ_JANSLM010000028.1"/>
</dbReference>
<dbReference type="SMART" id="SM00903">
    <property type="entry name" value="Flavin_Reduct"/>
    <property type="match status" value="1"/>
</dbReference>
<accession>A0AAP5QHE0</accession>
<comment type="similarity">
    <text evidence="1">Belongs to the non-flavoprotein flavin reductase family.</text>
</comment>
<keyword evidence="2" id="KW-0560">Oxidoreductase</keyword>
<dbReference type="GO" id="GO:0042602">
    <property type="term" value="F:riboflavin reductase (NADPH) activity"/>
    <property type="evidence" value="ECO:0007669"/>
    <property type="project" value="TreeGrafter"/>
</dbReference>
<dbReference type="Gene3D" id="2.30.110.10">
    <property type="entry name" value="Electron Transport, Fmn-binding Protein, Chain A"/>
    <property type="match status" value="1"/>
</dbReference>
<dbReference type="GO" id="GO:0010181">
    <property type="term" value="F:FMN binding"/>
    <property type="evidence" value="ECO:0007669"/>
    <property type="project" value="InterPro"/>
</dbReference>
<evidence type="ECO:0000313" key="4">
    <source>
        <dbReference type="EMBL" id="MDT8843730.1"/>
    </source>
</evidence>
<protein>
    <submittedName>
        <fullName evidence="4">Flavin reductase family protein</fullName>
    </submittedName>
</protein>
<dbReference type="SUPFAM" id="SSF50475">
    <property type="entry name" value="FMN-binding split barrel"/>
    <property type="match status" value="1"/>
</dbReference>
<evidence type="ECO:0000259" key="3">
    <source>
        <dbReference type="SMART" id="SM00903"/>
    </source>
</evidence>
<dbReference type="InterPro" id="IPR002563">
    <property type="entry name" value="Flavin_Rdtase-like_dom"/>
</dbReference>
<comment type="caution">
    <text evidence="4">The sequence shown here is derived from an EMBL/GenBank/DDBJ whole genome shotgun (WGS) entry which is preliminary data.</text>
</comment>
<evidence type="ECO:0000313" key="5">
    <source>
        <dbReference type="Proteomes" id="UP001246473"/>
    </source>
</evidence>